<dbReference type="SMART" id="SM00458">
    <property type="entry name" value="RICIN"/>
    <property type="match status" value="1"/>
</dbReference>
<dbReference type="PROSITE" id="PS50231">
    <property type="entry name" value="RICIN_B_LECTIN"/>
    <property type="match status" value="1"/>
</dbReference>
<dbReference type="GO" id="GO:0016798">
    <property type="term" value="F:hydrolase activity, acting on glycosyl bonds"/>
    <property type="evidence" value="ECO:0007669"/>
    <property type="project" value="UniProtKB-KW"/>
</dbReference>
<gene>
    <name evidence="3" type="primary">xlnA_6</name>
    <name evidence="3" type="ORF">Hypma_004450</name>
</gene>
<dbReference type="SUPFAM" id="SSF50370">
    <property type="entry name" value="Ricin B-like lectins"/>
    <property type="match status" value="1"/>
</dbReference>
<dbReference type="OrthoDB" id="6770063at2759"/>
<dbReference type="Gene3D" id="2.80.10.50">
    <property type="match status" value="2"/>
</dbReference>
<dbReference type="AlphaFoldDB" id="A0A369JXZ5"/>
<dbReference type="InterPro" id="IPR035992">
    <property type="entry name" value="Ricin_B-like_lectins"/>
</dbReference>
<feature type="domain" description="Ricin B lectin" evidence="2">
    <location>
        <begin position="174"/>
        <end position="306"/>
    </location>
</feature>
<feature type="chain" id="PRO_5016778948" evidence="1">
    <location>
        <begin position="19"/>
        <end position="306"/>
    </location>
</feature>
<dbReference type="EMBL" id="LUEZ02000017">
    <property type="protein sequence ID" value="RDB27209.1"/>
    <property type="molecule type" value="Genomic_DNA"/>
</dbReference>
<feature type="signal peptide" evidence="1">
    <location>
        <begin position="1"/>
        <end position="18"/>
    </location>
</feature>
<dbReference type="Proteomes" id="UP000076154">
    <property type="component" value="Unassembled WGS sequence"/>
</dbReference>
<sequence length="306" mass="32630">MFSSLFLILAAPALLVHAARQIIVTNKCPSAINIFQNGESQGSLASGSSRTSTVTNNFSGFIYTDANGGSQSGAGTTRAGFFGQRAYYYLVVDPNGFNTAVTITPSQAPNNGFCVPAACSSVTCSTAFTSPPTAFPPTSTSPPTVPLYRCPKTPNNVGFTITFCPSGSFPPPPTETGRVLHPNGRNNKCLDVRGAVYANGTPVQIYDCNGTGAQQWIFNRANTKVRVANRNFCLDAGTTPASGVGMKIWTCYDNLPAQAWYYTNDNRIAVTGKGQCLDLTNGVLTNGNRVQTWQCTDNNNNQVWTL</sequence>
<organism evidence="3 4">
    <name type="scientific">Hypsizygus marmoreus</name>
    <name type="common">White beech mushroom</name>
    <name type="synonym">Agaricus marmoreus</name>
    <dbReference type="NCBI Taxonomy" id="39966"/>
    <lineage>
        <taxon>Eukaryota</taxon>
        <taxon>Fungi</taxon>
        <taxon>Dikarya</taxon>
        <taxon>Basidiomycota</taxon>
        <taxon>Agaricomycotina</taxon>
        <taxon>Agaricomycetes</taxon>
        <taxon>Agaricomycetidae</taxon>
        <taxon>Agaricales</taxon>
        <taxon>Tricholomatineae</taxon>
        <taxon>Lyophyllaceae</taxon>
        <taxon>Hypsizygus</taxon>
    </lineage>
</organism>
<evidence type="ECO:0000313" key="4">
    <source>
        <dbReference type="Proteomes" id="UP000076154"/>
    </source>
</evidence>
<dbReference type="GO" id="GO:0045493">
    <property type="term" value="P:xylan catabolic process"/>
    <property type="evidence" value="ECO:0007669"/>
    <property type="project" value="UniProtKB-KW"/>
</dbReference>
<comment type="caution">
    <text evidence="3">The sequence shown here is derived from an EMBL/GenBank/DDBJ whole genome shotgun (WGS) entry which is preliminary data.</text>
</comment>
<protein>
    <submittedName>
        <fullName evidence="3">Endo-1,4-beta-xylanase A</fullName>
    </submittedName>
</protein>
<reference evidence="3" key="1">
    <citation type="submission" date="2018-04" db="EMBL/GenBank/DDBJ databases">
        <title>Whole genome sequencing of Hypsizygus marmoreus.</title>
        <authorList>
            <person name="Choi I.-G."/>
            <person name="Min B."/>
            <person name="Kim J.-G."/>
            <person name="Kim S."/>
            <person name="Oh Y.-L."/>
            <person name="Kong W.-S."/>
            <person name="Park H."/>
            <person name="Jeong J."/>
            <person name="Song E.-S."/>
        </authorList>
    </citation>
    <scope>NUCLEOTIDE SEQUENCE [LARGE SCALE GENOMIC DNA]</scope>
    <source>
        <strain evidence="3">51987-8</strain>
    </source>
</reference>
<evidence type="ECO:0000256" key="1">
    <source>
        <dbReference type="SAM" id="SignalP"/>
    </source>
</evidence>
<dbReference type="InterPro" id="IPR000772">
    <property type="entry name" value="Ricin_B_lectin"/>
</dbReference>
<proteinExistence type="predicted"/>
<dbReference type="CDD" id="cd00161">
    <property type="entry name" value="beta-trefoil_Ricin-like"/>
    <property type="match status" value="1"/>
</dbReference>
<evidence type="ECO:0000313" key="3">
    <source>
        <dbReference type="EMBL" id="RDB27209.1"/>
    </source>
</evidence>
<dbReference type="Pfam" id="PF00652">
    <property type="entry name" value="Ricin_B_lectin"/>
    <property type="match status" value="1"/>
</dbReference>
<keyword evidence="1" id="KW-0732">Signal</keyword>
<evidence type="ECO:0000259" key="2">
    <source>
        <dbReference type="SMART" id="SM00458"/>
    </source>
</evidence>
<dbReference type="InParanoid" id="A0A369JXZ5"/>
<accession>A0A369JXZ5</accession>
<keyword evidence="4" id="KW-1185">Reference proteome</keyword>
<name>A0A369JXZ5_HYPMA</name>